<dbReference type="STRING" id="1169540.A0A0G4G7F0"/>
<dbReference type="Gene3D" id="1.10.287.370">
    <property type="match status" value="1"/>
</dbReference>
<feature type="compositionally biased region" description="Basic and acidic residues" evidence="5">
    <location>
        <begin position="504"/>
        <end position="516"/>
    </location>
</feature>
<proteinExistence type="inferred from homology"/>
<dbReference type="OrthoDB" id="21413at2759"/>
<feature type="compositionally biased region" description="Acidic residues" evidence="5">
    <location>
        <begin position="310"/>
        <end position="320"/>
    </location>
</feature>
<dbReference type="Proteomes" id="UP000041254">
    <property type="component" value="Unassembled WGS sequence"/>
</dbReference>
<organism evidence="6 7">
    <name type="scientific">Vitrella brassicaformis (strain CCMP3155)</name>
    <dbReference type="NCBI Taxonomy" id="1169540"/>
    <lineage>
        <taxon>Eukaryota</taxon>
        <taxon>Sar</taxon>
        <taxon>Alveolata</taxon>
        <taxon>Colpodellida</taxon>
        <taxon>Vitrellaceae</taxon>
        <taxon>Vitrella</taxon>
    </lineage>
</organism>
<evidence type="ECO:0000256" key="4">
    <source>
        <dbReference type="SAM" id="Coils"/>
    </source>
</evidence>
<dbReference type="InParanoid" id="A0A0G4G7F0"/>
<feature type="compositionally biased region" description="Basic residues" evidence="5">
    <location>
        <begin position="216"/>
        <end position="225"/>
    </location>
</feature>
<dbReference type="OMA" id="IMHIVEP"/>
<keyword evidence="7" id="KW-1185">Reference proteome</keyword>
<feature type="coiled-coil region" evidence="4">
    <location>
        <begin position="90"/>
        <end position="124"/>
    </location>
</feature>
<dbReference type="SUPFAM" id="SSF46579">
    <property type="entry name" value="Prefoldin"/>
    <property type="match status" value="1"/>
</dbReference>
<feature type="region of interest" description="Disordered" evidence="5">
    <location>
        <begin position="466"/>
        <end position="516"/>
    </location>
</feature>
<dbReference type="PANTHER" id="PTHR15111">
    <property type="entry name" value="RNA POLYMERASE II SUBUNIT 5-MEDIATING PROTEIN NNX3"/>
    <property type="match status" value="1"/>
</dbReference>
<evidence type="ECO:0000256" key="1">
    <source>
        <dbReference type="ARBA" id="ARBA00004123"/>
    </source>
</evidence>
<evidence type="ECO:0000256" key="2">
    <source>
        <dbReference type="ARBA" id="ARBA00023242"/>
    </source>
</evidence>
<dbReference type="VEuPathDB" id="CryptoDB:Vbra_3131"/>
<keyword evidence="4" id="KW-0175">Coiled coil</keyword>
<feature type="region of interest" description="Disordered" evidence="5">
    <location>
        <begin position="182"/>
        <end position="442"/>
    </location>
</feature>
<feature type="compositionally biased region" description="Basic and acidic residues" evidence="5">
    <location>
        <begin position="193"/>
        <end position="215"/>
    </location>
</feature>
<feature type="compositionally biased region" description="Acidic residues" evidence="5">
    <location>
        <begin position="254"/>
        <end position="263"/>
    </location>
</feature>
<feature type="compositionally biased region" description="Low complexity" evidence="5">
    <location>
        <begin position="333"/>
        <end position="347"/>
    </location>
</feature>
<feature type="compositionally biased region" description="Basic and acidic residues" evidence="5">
    <location>
        <begin position="274"/>
        <end position="286"/>
    </location>
</feature>
<dbReference type="GO" id="GO:0019212">
    <property type="term" value="F:phosphatase inhibitor activity"/>
    <property type="evidence" value="ECO:0007669"/>
    <property type="project" value="TreeGrafter"/>
</dbReference>
<evidence type="ECO:0000256" key="5">
    <source>
        <dbReference type="SAM" id="MobiDB-lite"/>
    </source>
</evidence>
<reference evidence="6 7" key="1">
    <citation type="submission" date="2014-11" db="EMBL/GenBank/DDBJ databases">
        <authorList>
            <person name="Zhu J."/>
            <person name="Qi W."/>
            <person name="Song R."/>
        </authorList>
    </citation>
    <scope>NUCLEOTIDE SEQUENCE [LARGE SCALE GENOMIC DNA]</scope>
</reference>
<feature type="compositionally biased region" description="Low complexity" evidence="5">
    <location>
        <begin position="470"/>
        <end position="483"/>
    </location>
</feature>
<dbReference type="GO" id="GO:0005634">
    <property type="term" value="C:nucleus"/>
    <property type="evidence" value="ECO:0007669"/>
    <property type="project" value="UniProtKB-SubCell"/>
</dbReference>
<evidence type="ECO:0000313" key="6">
    <source>
        <dbReference type="EMBL" id="CEM24274.1"/>
    </source>
</evidence>
<accession>A0A0G4G7F0</accession>
<sequence length="516" mass="56084">MQSQVPAESAHHFQELVERGTRDIEELERLRKEHSDVDKLLEELPTTLRREAMVPFGEGAFFVGELVHTNEVMCHVGDRYYIHRTAPNARRMLQRRIGEIDSKLENLRKSVTMAKEAVRIARTEPILPRGKKGVITLADDGTVAIRERPSEKDEDIADRFEKRAQDDQWDYMPRNFFKPLVKTTAAAPGGKAKAKDKDRDKESGRRGKGADDKKKVVTKGKKAPKRHEDYYKAFPNVPPAMIELMRKEDAQGVSDDEAAESEEDNKAVEPFMDAIEKVRAKQKAAEAAKTNGAAPAAASGGDETVQEVPIEVEESEESDQEGAGPPLPFLLKPSPGEQQQLQQQQQPPSGPSAPSAPAPAEPPRPRWAEEPVAAPQAAAKGDKEDTSKDIYKLMGQSLARTGKKGTKSGAATAPTPVPRSEKPFPAPPPAMPPIAEDAPGTSEAFSGRIIERITPQQAEVRRGMVAERMGGSSPSSSAAAAAGAGAGGGAAERPVRVSRFKQQKMAEREAAARGDR</sequence>
<dbReference type="Pfam" id="PF02996">
    <property type="entry name" value="Prefoldin"/>
    <property type="match status" value="1"/>
</dbReference>
<feature type="compositionally biased region" description="Low complexity" evidence="5">
    <location>
        <begin position="287"/>
        <end position="298"/>
    </location>
</feature>
<dbReference type="GO" id="GO:0003682">
    <property type="term" value="F:chromatin binding"/>
    <property type="evidence" value="ECO:0007669"/>
    <property type="project" value="TreeGrafter"/>
</dbReference>
<feature type="compositionally biased region" description="Pro residues" evidence="5">
    <location>
        <begin position="348"/>
        <end position="362"/>
    </location>
</feature>
<comment type="similarity">
    <text evidence="3">Belongs to the RNA polymerase II subunit 5-mediating protein family.</text>
</comment>
<dbReference type="AlphaFoldDB" id="A0A0G4G7F0"/>
<gene>
    <name evidence="6" type="ORF">Vbra_3131</name>
</gene>
<dbReference type="CDD" id="cd23159">
    <property type="entry name" value="Prefoldin_URI1"/>
    <property type="match status" value="1"/>
</dbReference>
<dbReference type="InterPro" id="IPR004127">
    <property type="entry name" value="Prefoldin_subunit_alpha"/>
</dbReference>
<keyword evidence="2" id="KW-0539">Nucleus</keyword>
<protein>
    <submittedName>
        <fullName evidence="6">Uncharacterized protein</fullName>
    </submittedName>
</protein>
<evidence type="ECO:0000313" key="7">
    <source>
        <dbReference type="Proteomes" id="UP000041254"/>
    </source>
</evidence>
<dbReference type="EMBL" id="CDMY01000581">
    <property type="protein sequence ID" value="CEM24274.1"/>
    <property type="molecule type" value="Genomic_DNA"/>
</dbReference>
<dbReference type="PANTHER" id="PTHR15111:SF0">
    <property type="entry name" value="UNCONVENTIONAL PREFOLDIN RPB5 INTERACTOR 1"/>
    <property type="match status" value="1"/>
</dbReference>
<evidence type="ECO:0000256" key="3">
    <source>
        <dbReference type="ARBA" id="ARBA00038295"/>
    </source>
</evidence>
<dbReference type="InterPro" id="IPR052255">
    <property type="entry name" value="RNA_pol_II_subunit5-mediator"/>
</dbReference>
<feature type="compositionally biased region" description="Basic and acidic residues" evidence="5">
    <location>
        <begin position="380"/>
        <end position="391"/>
    </location>
</feature>
<feature type="compositionally biased region" description="Low complexity" evidence="5">
    <location>
        <begin position="182"/>
        <end position="191"/>
    </location>
</feature>
<dbReference type="GO" id="GO:0000122">
    <property type="term" value="P:negative regulation of transcription by RNA polymerase II"/>
    <property type="evidence" value="ECO:0007669"/>
    <property type="project" value="TreeGrafter"/>
</dbReference>
<comment type="subcellular location">
    <subcellularLocation>
        <location evidence="1">Nucleus</location>
    </subcellularLocation>
</comment>
<dbReference type="InterPro" id="IPR009053">
    <property type="entry name" value="Prefoldin"/>
</dbReference>
<dbReference type="GO" id="GO:0003714">
    <property type="term" value="F:transcription corepressor activity"/>
    <property type="evidence" value="ECO:0007669"/>
    <property type="project" value="TreeGrafter"/>
</dbReference>
<name>A0A0G4G7F0_VITBC</name>
<feature type="compositionally biased region" description="Low complexity" evidence="5">
    <location>
        <begin position="370"/>
        <end position="379"/>
    </location>
</feature>